<dbReference type="PANTHER" id="PTHR42915">
    <property type="entry name" value="HYPOTHETICAL 460 KDA PROTEIN IN FEUA-SIGW INTERGENIC REGION [PRECURSOR]"/>
    <property type="match status" value="1"/>
</dbReference>
<feature type="signal peptide" evidence="2">
    <location>
        <begin position="1"/>
        <end position="23"/>
    </location>
</feature>
<evidence type="ECO:0000313" key="5">
    <source>
        <dbReference type="EMBL" id="UYQ94131.1"/>
    </source>
</evidence>
<dbReference type="Pfam" id="PF07075">
    <property type="entry name" value="NamZ_N"/>
    <property type="match status" value="1"/>
</dbReference>
<dbReference type="InterPro" id="IPR048502">
    <property type="entry name" value="NamZ_N"/>
</dbReference>
<dbReference type="Proteomes" id="UP001162741">
    <property type="component" value="Chromosome"/>
</dbReference>
<dbReference type="EMBL" id="CP107006">
    <property type="protein sequence ID" value="UYQ94131.1"/>
    <property type="molecule type" value="Genomic_DNA"/>
</dbReference>
<dbReference type="PANTHER" id="PTHR42915:SF1">
    <property type="entry name" value="PEPTIDOGLYCAN BETA-N-ACETYLMURAMIDASE NAMZ"/>
    <property type="match status" value="1"/>
</dbReference>
<feature type="domain" description="Peptidoglycan beta-N-acetylmuramidase NamZ N-terminal" evidence="3">
    <location>
        <begin position="124"/>
        <end position="321"/>
    </location>
</feature>
<dbReference type="RefSeq" id="WP_264282080.1">
    <property type="nucleotide sequence ID" value="NZ_CP107006.1"/>
</dbReference>
<reference evidence="5" key="1">
    <citation type="submission" date="2022-10" db="EMBL/GenBank/DDBJ databases">
        <title>Chitinophaga sp. nov., isolated from soil.</title>
        <authorList>
            <person name="Jeon C.O."/>
        </authorList>
    </citation>
    <scope>NUCLEOTIDE SEQUENCE</scope>
    <source>
        <strain evidence="5">R8</strain>
    </source>
</reference>
<protein>
    <submittedName>
        <fullName evidence="5">DUF1343 domain-containing protein</fullName>
    </submittedName>
</protein>
<gene>
    <name evidence="5" type="ORF">MKQ68_03370</name>
</gene>
<evidence type="ECO:0000313" key="6">
    <source>
        <dbReference type="Proteomes" id="UP001162741"/>
    </source>
</evidence>
<evidence type="ECO:0000259" key="3">
    <source>
        <dbReference type="Pfam" id="PF07075"/>
    </source>
</evidence>
<keyword evidence="6" id="KW-1185">Reference proteome</keyword>
<dbReference type="Gene3D" id="3.90.1150.140">
    <property type="match status" value="1"/>
</dbReference>
<dbReference type="Pfam" id="PF20732">
    <property type="entry name" value="NamZ_C"/>
    <property type="match status" value="1"/>
</dbReference>
<feature type="domain" description="Peptidoglycan beta-N-acetylmuramidase NamZ C-terminal" evidence="4">
    <location>
        <begin position="326"/>
        <end position="476"/>
    </location>
</feature>
<feature type="compositionally biased region" description="Low complexity" evidence="1">
    <location>
        <begin position="69"/>
        <end position="104"/>
    </location>
</feature>
<accession>A0ABY6J389</accession>
<feature type="compositionally biased region" description="Low complexity" evidence="1">
    <location>
        <begin position="28"/>
        <end position="62"/>
    </location>
</feature>
<sequence length="477" mass="51591">MRRMYLIPLLAVCMACAAPKAGAGGVNTGTPTSSGGPSGGFNTTTPTSDNTSDAGATSSAGNTPGGGATTSTSNASAGAGAASSTNASAAGANTATPPTGNPAPLQTGADQTEKYLPYLKGKRVAILGNQTSVIGNTHLVDSLQSLGVKIVKVFGPEHGFRGNNSAGVVVKDEVDRKTGIPIISLYGAKRKPSKQDLADVDVMIYDVQDVGCRFYTNINALAELMEACAENNKELLILDRPNPNAYFIDGPVLDMKLKSGIGQFPIPITHGMTIAEFAQMVNGEHWLPRNLQCKLKIIPVTNYTHDTYYTLPVKPSPNLNTQIAIMLYPTTCIFEGTTLNYGRGTYFPFSIVGAPKLKGKYEFSFTPVGIKGMSETPLYMNQVCYGIDLRKTDLQQLLKEKKINIALIKELYAAYPDKKEFFDYTISKEIGNVDFRTGDAKFRQQIIDNVPEEEIRKSWEPALSNYKQMRTKYLIYP</sequence>
<dbReference type="Gene3D" id="3.40.50.12170">
    <property type="entry name" value="Uncharacterised protein PF07075, DUF1343"/>
    <property type="match status" value="1"/>
</dbReference>
<evidence type="ECO:0000259" key="4">
    <source>
        <dbReference type="Pfam" id="PF20732"/>
    </source>
</evidence>
<evidence type="ECO:0000256" key="1">
    <source>
        <dbReference type="SAM" id="MobiDB-lite"/>
    </source>
</evidence>
<dbReference type="InterPro" id="IPR008302">
    <property type="entry name" value="NamZ"/>
</dbReference>
<name>A0ABY6J389_9BACT</name>
<feature type="region of interest" description="Disordered" evidence="1">
    <location>
        <begin position="28"/>
        <end position="108"/>
    </location>
</feature>
<feature type="chain" id="PRO_5045543664" evidence="2">
    <location>
        <begin position="24"/>
        <end position="477"/>
    </location>
</feature>
<organism evidence="5 6">
    <name type="scientific">Chitinophaga horti</name>
    <dbReference type="NCBI Taxonomy" id="2920382"/>
    <lineage>
        <taxon>Bacteria</taxon>
        <taxon>Pseudomonadati</taxon>
        <taxon>Bacteroidota</taxon>
        <taxon>Chitinophagia</taxon>
        <taxon>Chitinophagales</taxon>
        <taxon>Chitinophagaceae</taxon>
        <taxon>Chitinophaga</taxon>
    </lineage>
</organism>
<evidence type="ECO:0000256" key="2">
    <source>
        <dbReference type="SAM" id="SignalP"/>
    </source>
</evidence>
<proteinExistence type="predicted"/>
<dbReference type="InterPro" id="IPR048503">
    <property type="entry name" value="NamZ_C"/>
</dbReference>
<keyword evidence="2" id="KW-0732">Signal</keyword>